<feature type="signal peptide" evidence="9">
    <location>
        <begin position="1"/>
        <end position="20"/>
    </location>
</feature>
<keyword evidence="2" id="KW-1003">Cell membrane</keyword>
<dbReference type="InterPro" id="IPR013106">
    <property type="entry name" value="Ig_V-set"/>
</dbReference>
<evidence type="ECO:0000256" key="5">
    <source>
        <dbReference type="ARBA" id="ARBA00023136"/>
    </source>
</evidence>
<dbReference type="Pfam" id="PF07686">
    <property type="entry name" value="V-set"/>
    <property type="match status" value="2"/>
</dbReference>
<keyword evidence="5 8" id="KW-0472">Membrane</keyword>
<dbReference type="PANTHER" id="PTHR19433:SF127">
    <property type="entry name" value="NITR9"/>
    <property type="match status" value="1"/>
</dbReference>
<keyword evidence="6" id="KW-1015">Disulfide bond</keyword>
<dbReference type="GO" id="GO:0005886">
    <property type="term" value="C:plasma membrane"/>
    <property type="evidence" value="ECO:0007669"/>
    <property type="project" value="UniProtKB-SubCell"/>
</dbReference>
<dbReference type="InterPro" id="IPR007110">
    <property type="entry name" value="Ig-like_dom"/>
</dbReference>
<keyword evidence="8" id="KW-0812">Transmembrane</keyword>
<keyword evidence="4" id="KW-0391">Immunity</keyword>
<evidence type="ECO:0000256" key="4">
    <source>
        <dbReference type="ARBA" id="ARBA00022859"/>
    </source>
</evidence>
<accession>A0A3P8TGG9</accession>
<organism evidence="11 12">
    <name type="scientific">Amphiprion percula</name>
    <name type="common">Orange clownfish</name>
    <name type="synonym">Lutjanus percula</name>
    <dbReference type="NCBI Taxonomy" id="161767"/>
    <lineage>
        <taxon>Eukaryota</taxon>
        <taxon>Metazoa</taxon>
        <taxon>Chordata</taxon>
        <taxon>Craniata</taxon>
        <taxon>Vertebrata</taxon>
        <taxon>Euteleostomi</taxon>
        <taxon>Actinopterygii</taxon>
        <taxon>Neopterygii</taxon>
        <taxon>Teleostei</taxon>
        <taxon>Neoteleostei</taxon>
        <taxon>Acanthomorphata</taxon>
        <taxon>Ovalentaria</taxon>
        <taxon>Pomacentridae</taxon>
        <taxon>Amphiprion</taxon>
    </lineage>
</organism>
<evidence type="ECO:0000313" key="11">
    <source>
        <dbReference type="Ensembl" id="ENSAPEP00000024790.1"/>
    </source>
</evidence>
<dbReference type="PANTHER" id="PTHR19433">
    <property type="entry name" value="T-CELL RECEPTOR ALPHA CHAIN V REGION-RELATED"/>
    <property type="match status" value="1"/>
</dbReference>
<evidence type="ECO:0000256" key="9">
    <source>
        <dbReference type="SAM" id="SignalP"/>
    </source>
</evidence>
<evidence type="ECO:0000256" key="1">
    <source>
        <dbReference type="ARBA" id="ARBA00004236"/>
    </source>
</evidence>
<dbReference type="OMA" id="SCVYHLQ"/>
<dbReference type="STRING" id="161767.ENSAPEP00000024790"/>
<dbReference type="PROSITE" id="PS50835">
    <property type="entry name" value="IG_LIKE"/>
    <property type="match status" value="2"/>
</dbReference>
<dbReference type="InterPro" id="IPR036179">
    <property type="entry name" value="Ig-like_dom_sf"/>
</dbReference>
<dbReference type="SUPFAM" id="SSF48726">
    <property type="entry name" value="Immunoglobulin"/>
    <property type="match status" value="2"/>
</dbReference>
<dbReference type="InterPro" id="IPR013783">
    <property type="entry name" value="Ig-like_fold"/>
</dbReference>
<protein>
    <recommendedName>
        <fullName evidence="10">Ig-like domain-containing protein</fullName>
    </recommendedName>
</protein>
<evidence type="ECO:0000256" key="8">
    <source>
        <dbReference type="SAM" id="Phobius"/>
    </source>
</evidence>
<dbReference type="AlphaFoldDB" id="A0A3P8TGG9"/>
<evidence type="ECO:0000313" key="12">
    <source>
        <dbReference type="Proteomes" id="UP000265080"/>
    </source>
</evidence>
<evidence type="ECO:0000259" key="10">
    <source>
        <dbReference type="PROSITE" id="PS50835"/>
    </source>
</evidence>
<feature type="transmembrane region" description="Helical" evidence="8">
    <location>
        <begin position="255"/>
        <end position="280"/>
    </location>
</feature>
<evidence type="ECO:0000256" key="2">
    <source>
        <dbReference type="ARBA" id="ARBA00022475"/>
    </source>
</evidence>
<dbReference type="Gene3D" id="2.60.40.10">
    <property type="entry name" value="Immunoglobulins"/>
    <property type="match status" value="2"/>
</dbReference>
<keyword evidence="7" id="KW-0325">Glycoprotein</keyword>
<dbReference type="SMART" id="SM00409">
    <property type="entry name" value="IG"/>
    <property type="match status" value="2"/>
</dbReference>
<proteinExistence type="predicted"/>
<reference evidence="11" key="2">
    <citation type="submission" date="2025-08" db="UniProtKB">
        <authorList>
            <consortium name="Ensembl"/>
        </authorList>
    </citation>
    <scope>IDENTIFICATION</scope>
</reference>
<evidence type="ECO:0000256" key="7">
    <source>
        <dbReference type="ARBA" id="ARBA00023180"/>
    </source>
</evidence>
<keyword evidence="8" id="KW-1133">Transmembrane helix</keyword>
<dbReference type="Ensembl" id="ENSAPET00000025427.1">
    <property type="protein sequence ID" value="ENSAPEP00000024790.1"/>
    <property type="gene ID" value="ENSAPEG00000017626.1"/>
</dbReference>
<feature type="domain" description="Ig-like" evidence="10">
    <location>
        <begin position="16"/>
        <end position="130"/>
    </location>
</feature>
<feature type="chain" id="PRO_5018337345" description="Ig-like domain-containing protein" evidence="9">
    <location>
        <begin position="21"/>
        <end position="283"/>
    </location>
</feature>
<evidence type="ECO:0000256" key="6">
    <source>
        <dbReference type="ARBA" id="ARBA00023157"/>
    </source>
</evidence>
<dbReference type="SMART" id="SM00406">
    <property type="entry name" value="IGv"/>
    <property type="match status" value="2"/>
</dbReference>
<dbReference type="Proteomes" id="UP000265080">
    <property type="component" value="Chromosome 23"/>
</dbReference>
<feature type="domain" description="Ig-like" evidence="10">
    <location>
        <begin position="143"/>
        <end position="224"/>
    </location>
</feature>
<dbReference type="InterPro" id="IPR003599">
    <property type="entry name" value="Ig_sub"/>
</dbReference>
<dbReference type="GO" id="GO:0009617">
    <property type="term" value="P:response to bacterium"/>
    <property type="evidence" value="ECO:0007669"/>
    <property type="project" value="TreeGrafter"/>
</dbReference>
<name>A0A3P8TGG9_AMPPE</name>
<dbReference type="GO" id="GO:0002376">
    <property type="term" value="P:immune system process"/>
    <property type="evidence" value="ECO:0007669"/>
    <property type="project" value="UniProtKB-KW"/>
</dbReference>
<dbReference type="InterPro" id="IPR052051">
    <property type="entry name" value="TCR_complex_component"/>
</dbReference>
<dbReference type="GeneTree" id="ENSGT00950000182968"/>
<sequence length="283" mass="31527">MDYQLCLLTIIYLLDPVHLSAVIQSETVRQDTGVITASVGENVTLHCFYESQVAMHFSWYRQLLGSRPELLSTIYKFGDPSKVFPWLEKNPRFSLQRMEGTNHLHIADIHLSDSATYYCGSSHSNMVEFGEGVFLSVEGDKHQGIIQAPASKTIQPGGSVTLNCTVKTGSCDGEHSIYWFRRGSRQGFLHTHKDQCKPAPPSPSCVYHLQKTNVSSLDAGTYYCAMASCGEILFGNGSKLLMGDEVEDQEAQIRILVWLSIIRAGILLFFVTISFFVVVIKTC</sequence>
<keyword evidence="3 9" id="KW-0732">Signal</keyword>
<reference evidence="11" key="3">
    <citation type="submission" date="2025-09" db="UniProtKB">
        <authorList>
            <consortium name="Ensembl"/>
        </authorList>
    </citation>
    <scope>IDENTIFICATION</scope>
</reference>
<dbReference type="CDD" id="cd00099">
    <property type="entry name" value="IgV"/>
    <property type="match status" value="1"/>
</dbReference>
<keyword evidence="12" id="KW-1185">Reference proteome</keyword>
<reference evidence="11 12" key="1">
    <citation type="submission" date="2018-03" db="EMBL/GenBank/DDBJ databases">
        <title>Finding Nemo's genes: A chromosome-scale reference assembly of the genome of the orange clownfish Amphiprion percula.</title>
        <authorList>
            <person name="Lehmann R."/>
        </authorList>
    </citation>
    <scope>NUCLEOTIDE SEQUENCE</scope>
</reference>
<comment type="subcellular location">
    <subcellularLocation>
        <location evidence="1">Cell membrane</location>
    </subcellularLocation>
</comment>
<evidence type="ECO:0000256" key="3">
    <source>
        <dbReference type="ARBA" id="ARBA00022729"/>
    </source>
</evidence>